<feature type="domain" description="SAM-dependent MTase RsmB/NOP-type" evidence="7">
    <location>
        <begin position="173"/>
        <end position="464"/>
    </location>
</feature>
<dbReference type="AlphaFoldDB" id="N0BAA0"/>
<organism evidence="8 9">
    <name type="scientific">Hyphomicrobium denitrificans 1NES1</name>
    <dbReference type="NCBI Taxonomy" id="670307"/>
    <lineage>
        <taxon>Bacteria</taxon>
        <taxon>Pseudomonadati</taxon>
        <taxon>Pseudomonadota</taxon>
        <taxon>Alphaproteobacteria</taxon>
        <taxon>Hyphomicrobiales</taxon>
        <taxon>Hyphomicrobiaceae</taxon>
        <taxon>Hyphomicrobium</taxon>
    </lineage>
</organism>
<dbReference type="PROSITE" id="PS51686">
    <property type="entry name" value="SAM_MT_RSMB_NOP"/>
    <property type="match status" value="1"/>
</dbReference>
<reference evidence="8 9" key="1">
    <citation type="journal article" date="2013" name="Genome Announc.">
        <title>Genome sequences for three denitrifying bacterial strains isolated from a uranium- and nitrate-contaminated subsurface environment.</title>
        <authorList>
            <person name="Venkatramanan R."/>
            <person name="Prakash O."/>
            <person name="Woyke T."/>
            <person name="Chain P."/>
            <person name="Goodwin L.A."/>
            <person name="Watson D."/>
            <person name="Brooks S."/>
            <person name="Kostka J.E."/>
            <person name="Green S.J."/>
        </authorList>
    </citation>
    <scope>NUCLEOTIDE SEQUENCE [LARGE SCALE GENOMIC DNA]</scope>
    <source>
        <strain evidence="8 9">1NES1</strain>
    </source>
</reference>
<dbReference type="InterPro" id="IPR049560">
    <property type="entry name" value="MeTrfase_RsmB-F_NOP2_cat"/>
</dbReference>
<proteinExistence type="inferred from homology"/>
<dbReference type="Gene3D" id="3.40.50.150">
    <property type="entry name" value="Vaccinia Virus protein VP39"/>
    <property type="match status" value="1"/>
</dbReference>
<dbReference type="GO" id="GO:0001510">
    <property type="term" value="P:RNA methylation"/>
    <property type="evidence" value="ECO:0007669"/>
    <property type="project" value="InterPro"/>
</dbReference>
<evidence type="ECO:0000256" key="4">
    <source>
        <dbReference type="ARBA" id="ARBA00022884"/>
    </source>
</evidence>
<keyword evidence="3 5" id="KW-0949">S-adenosyl-L-methionine</keyword>
<evidence type="ECO:0000256" key="5">
    <source>
        <dbReference type="PROSITE-ProRule" id="PRU01023"/>
    </source>
</evidence>
<dbReference type="STRING" id="670307.HYPDE_41373"/>
<keyword evidence="2 5" id="KW-0808">Transferase</keyword>
<dbReference type="SUPFAM" id="SSF53335">
    <property type="entry name" value="S-adenosyl-L-methionine-dependent methyltransferases"/>
    <property type="match status" value="1"/>
</dbReference>
<dbReference type="GO" id="GO:0003723">
    <property type="term" value="F:RNA binding"/>
    <property type="evidence" value="ECO:0007669"/>
    <property type="project" value="UniProtKB-UniRule"/>
</dbReference>
<dbReference type="GO" id="GO:0006355">
    <property type="term" value="P:regulation of DNA-templated transcription"/>
    <property type="evidence" value="ECO:0007669"/>
    <property type="project" value="InterPro"/>
</dbReference>
<feature type="binding site" evidence="5">
    <location>
        <begin position="276"/>
        <end position="282"/>
    </location>
    <ligand>
        <name>S-adenosyl-L-methionine</name>
        <dbReference type="ChEBI" id="CHEBI:59789"/>
    </ligand>
</feature>
<feature type="binding site" evidence="5">
    <location>
        <position position="339"/>
    </location>
    <ligand>
        <name>S-adenosyl-L-methionine</name>
        <dbReference type="ChEBI" id="CHEBI:59789"/>
    </ligand>
</feature>
<dbReference type="GO" id="GO:0008173">
    <property type="term" value="F:RNA methyltransferase activity"/>
    <property type="evidence" value="ECO:0007669"/>
    <property type="project" value="InterPro"/>
</dbReference>
<feature type="region of interest" description="Disordered" evidence="6">
    <location>
        <begin position="1"/>
        <end position="34"/>
    </location>
</feature>
<dbReference type="PRINTS" id="PR02008">
    <property type="entry name" value="RCMTFAMILY"/>
</dbReference>
<dbReference type="KEGG" id="hdt:HYPDE_41373"/>
<evidence type="ECO:0000313" key="8">
    <source>
        <dbReference type="EMBL" id="AGK59943.1"/>
    </source>
</evidence>
<evidence type="ECO:0000313" key="9">
    <source>
        <dbReference type="Proteomes" id="UP000005952"/>
    </source>
</evidence>
<dbReference type="PANTHER" id="PTHR22807:SF61">
    <property type="entry name" value="NOL1_NOP2_SUN FAMILY PROTEIN _ ANTITERMINATION NUSB DOMAIN-CONTAINING PROTEIN"/>
    <property type="match status" value="1"/>
</dbReference>
<keyword evidence="4 5" id="KW-0694">RNA-binding</keyword>
<feature type="binding site" evidence="5">
    <location>
        <position position="323"/>
    </location>
    <ligand>
        <name>S-adenosyl-L-methionine</name>
        <dbReference type="ChEBI" id="CHEBI:59789"/>
    </ligand>
</feature>
<name>N0BAA0_9HYPH</name>
<dbReference type="Pfam" id="PF01189">
    <property type="entry name" value="Methyltr_RsmB-F"/>
    <property type="match status" value="1"/>
</dbReference>
<evidence type="ECO:0000256" key="3">
    <source>
        <dbReference type="ARBA" id="ARBA00022691"/>
    </source>
</evidence>
<dbReference type="Pfam" id="PF01029">
    <property type="entry name" value="NusB"/>
    <property type="match status" value="1"/>
</dbReference>
<dbReference type="HOGENOM" id="CLU_005316_0_4_5"/>
<dbReference type="SUPFAM" id="SSF48013">
    <property type="entry name" value="NusB-like"/>
    <property type="match status" value="1"/>
</dbReference>
<keyword evidence="9" id="KW-1185">Reference proteome</keyword>
<dbReference type="FunFam" id="3.40.50.150:FF:000257">
    <property type="entry name" value="16S rRNA methyltransferase"/>
    <property type="match status" value="1"/>
</dbReference>
<dbReference type="InterPro" id="IPR029063">
    <property type="entry name" value="SAM-dependent_MTases_sf"/>
</dbReference>
<accession>N0BAA0</accession>
<dbReference type="InterPro" id="IPR023267">
    <property type="entry name" value="RCMT"/>
</dbReference>
<gene>
    <name evidence="8" type="ORF">HYPDE_41373</name>
</gene>
<comment type="similarity">
    <text evidence="5">Belongs to the class I-like SAM-binding methyltransferase superfamily. RsmB/NOP family.</text>
</comment>
<dbReference type="PANTHER" id="PTHR22807">
    <property type="entry name" value="NOP2 YEAST -RELATED NOL1/NOP2/FMU SUN DOMAIN-CONTAINING"/>
    <property type="match status" value="1"/>
</dbReference>
<evidence type="ECO:0000256" key="2">
    <source>
        <dbReference type="ARBA" id="ARBA00022679"/>
    </source>
</evidence>
<dbReference type="Proteomes" id="UP000005952">
    <property type="component" value="Chromosome"/>
</dbReference>
<evidence type="ECO:0000256" key="1">
    <source>
        <dbReference type="ARBA" id="ARBA00022603"/>
    </source>
</evidence>
<keyword evidence="1 5" id="KW-0489">Methyltransferase</keyword>
<dbReference type="eggNOG" id="COG0144">
    <property type="taxonomic scope" value="Bacteria"/>
</dbReference>
<evidence type="ECO:0000256" key="6">
    <source>
        <dbReference type="SAM" id="MobiDB-lite"/>
    </source>
</evidence>
<dbReference type="CDD" id="cd02440">
    <property type="entry name" value="AdoMet_MTases"/>
    <property type="match status" value="1"/>
</dbReference>
<sequence length="466" mass="50523">MSKAMTNNRRARGAPMHDARTRLKSSASRAGSDGLPARDVAVSALFSVLIEKRPFDDVFAKATATRALAARDRAFARLIATTVLRNRGSLQAVLKTYLEKPLPEHLGRLEQILLAAAAQLLLLQTPPHAAISLAVDQCRADRNGRRFGNLVNAVLRRLSESGSGRLASLDNIMLTFPDWLLDRWSRTYGVAEARQIARASLSEPPLDITVKSDAEEWASRLNGITLPTGSVRCSHVGRIEDLEGYADGAWWVQDAAAALPVKLLGDVTGLSVLDLCAAPGGKTAQLAAGGARILAVDKSAGRLARLQENLRRLGLSADVSVADAQSFTSETMFDVVLLDAPCTATGTIRRHPDILYLKRSEDIAALAALQAKLLRQAARLVRPGGTLLYCTCSLEPEEGEHQIAAFLTERSDFRRQPIQLDETVIPLLWRTADGDLRTLPSYFSELPEGIRGLDGFYAATLVKSDC</sequence>
<dbReference type="InterPro" id="IPR006027">
    <property type="entry name" value="NusB_RsmB_TIM44"/>
</dbReference>
<dbReference type="InterPro" id="IPR001678">
    <property type="entry name" value="MeTrfase_RsmB-F_NOP2_dom"/>
</dbReference>
<dbReference type="InterPro" id="IPR035926">
    <property type="entry name" value="NusB-like_sf"/>
</dbReference>
<dbReference type="EMBL" id="CP005587">
    <property type="protein sequence ID" value="AGK59943.1"/>
    <property type="molecule type" value="Genomic_DNA"/>
</dbReference>
<feature type="active site" description="Nucleophile" evidence="5">
    <location>
        <position position="392"/>
    </location>
</feature>
<feature type="binding site" evidence="5">
    <location>
        <position position="297"/>
    </location>
    <ligand>
        <name>S-adenosyl-L-methionine</name>
        <dbReference type="ChEBI" id="CHEBI:59789"/>
    </ligand>
</feature>
<protein>
    <submittedName>
        <fullName evidence="8">Sun protein</fullName>
    </submittedName>
</protein>
<dbReference type="Gene3D" id="1.10.940.10">
    <property type="entry name" value="NusB-like"/>
    <property type="match status" value="1"/>
</dbReference>
<evidence type="ECO:0000259" key="7">
    <source>
        <dbReference type="PROSITE" id="PS51686"/>
    </source>
</evidence>